<dbReference type="NCBIfam" id="TIGR01341">
    <property type="entry name" value="aconitase_1"/>
    <property type="match status" value="1"/>
</dbReference>
<dbReference type="PANTHER" id="PTHR11670">
    <property type="entry name" value="ACONITASE/IRON-RESPONSIVE ELEMENT FAMILY MEMBER"/>
    <property type="match status" value="1"/>
</dbReference>
<dbReference type="PRINTS" id="PR00415">
    <property type="entry name" value="ACONITASE"/>
</dbReference>
<evidence type="ECO:0000259" key="7">
    <source>
        <dbReference type="Pfam" id="PF00330"/>
    </source>
</evidence>
<dbReference type="RefSeq" id="WP_048111536.1">
    <property type="nucleotide sequence ID" value="NZ_CP010070.1"/>
</dbReference>
<name>A0A0A7LD27_9ARCH</name>
<dbReference type="Pfam" id="PF00330">
    <property type="entry name" value="Aconitase"/>
    <property type="match status" value="1"/>
</dbReference>
<accession>A0A0A7LD27</accession>
<dbReference type="OrthoDB" id="255at2157"/>
<dbReference type="AlphaFoldDB" id="A0A0A7LD27"/>
<dbReference type="GeneID" id="24817963"/>
<dbReference type="CDD" id="cd01580">
    <property type="entry name" value="AcnA_IRP_Swivel"/>
    <property type="match status" value="1"/>
</dbReference>
<feature type="domain" description="Aconitase/3-isopropylmalate dehydratase large subunit alpha/beta/alpha" evidence="7">
    <location>
        <begin position="69"/>
        <end position="551"/>
    </location>
</feature>
<dbReference type="InterPro" id="IPR015931">
    <property type="entry name" value="Acnase/IPM_dHydase_lsu_aba_1/3"/>
</dbReference>
<dbReference type="FunFam" id="3.20.19.10:FF:000001">
    <property type="entry name" value="Aconitate hydratase"/>
    <property type="match status" value="1"/>
</dbReference>
<evidence type="ECO:0000256" key="1">
    <source>
        <dbReference type="ARBA" id="ARBA00001966"/>
    </source>
</evidence>
<dbReference type="NCBIfam" id="NF006757">
    <property type="entry name" value="PRK09277.1"/>
    <property type="match status" value="1"/>
</dbReference>
<comment type="similarity">
    <text evidence="2">Belongs to the aconitase/IPM isomerase family.</text>
</comment>
<dbReference type="Gene3D" id="3.20.19.10">
    <property type="entry name" value="Aconitase, domain 4"/>
    <property type="match status" value="1"/>
</dbReference>
<reference evidence="9 10" key="1">
    <citation type="journal article" date="2014" name="Appl. Environ. Microbiol.">
        <title>Comparative Genome Analysis of 'Candidatus Methanoplasma termitum' Indicates a New Mode of Energy Metabolism in the Seventh Order of Methanogens.</title>
        <authorList>
            <person name="Lang K."/>
            <person name="Schuldes J."/>
            <person name="Klingl A."/>
            <person name="Poehlein A."/>
            <person name="Daniel R."/>
            <person name="Brune A."/>
        </authorList>
    </citation>
    <scope>NUCLEOTIDE SEQUENCE [LARGE SCALE GENOMIC DNA]</scope>
    <source>
        <strain evidence="10">Mpt1</strain>
    </source>
</reference>
<dbReference type="SUPFAM" id="SSF53732">
    <property type="entry name" value="Aconitase iron-sulfur domain"/>
    <property type="match status" value="1"/>
</dbReference>
<dbReference type="PROSITE" id="PS00450">
    <property type="entry name" value="ACONITASE_1"/>
    <property type="match status" value="1"/>
</dbReference>
<protein>
    <submittedName>
        <fullName evidence="9">Aconitase</fullName>
        <ecNumber evidence="9">4.2.1.3</ecNumber>
    </submittedName>
</protein>
<dbReference type="GO" id="GO:0051536">
    <property type="term" value="F:iron-sulfur cluster binding"/>
    <property type="evidence" value="ECO:0007669"/>
    <property type="project" value="UniProtKB-KW"/>
</dbReference>
<evidence type="ECO:0000259" key="8">
    <source>
        <dbReference type="Pfam" id="PF00694"/>
    </source>
</evidence>
<dbReference type="InterPro" id="IPR015928">
    <property type="entry name" value="Aconitase/3IPM_dehydase_swvl"/>
</dbReference>
<evidence type="ECO:0000256" key="4">
    <source>
        <dbReference type="ARBA" id="ARBA00023004"/>
    </source>
</evidence>
<keyword evidence="3" id="KW-0479">Metal-binding</keyword>
<dbReference type="InterPro" id="IPR006249">
    <property type="entry name" value="Aconitase/IRP2"/>
</dbReference>
<dbReference type="InterPro" id="IPR036008">
    <property type="entry name" value="Aconitase_4Fe-4S_dom"/>
</dbReference>
<organism evidence="9 10">
    <name type="scientific">Candidatus Methanoplasma termitum</name>
    <dbReference type="NCBI Taxonomy" id="1577791"/>
    <lineage>
        <taxon>Archaea</taxon>
        <taxon>Methanobacteriati</taxon>
        <taxon>Thermoplasmatota</taxon>
        <taxon>Thermoplasmata</taxon>
        <taxon>Methanomassiliicoccales</taxon>
        <taxon>Methanomassiliicoccaceae</taxon>
        <taxon>Candidatus Methanoplasma</taxon>
    </lineage>
</organism>
<dbReference type="Proteomes" id="UP000030787">
    <property type="component" value="Chromosome"/>
</dbReference>
<feature type="domain" description="Aconitase A/isopropylmalate dehydratase small subunit swivel" evidence="8">
    <location>
        <begin position="679"/>
        <end position="805"/>
    </location>
</feature>
<dbReference type="NCBIfam" id="NF009520">
    <property type="entry name" value="PRK12881.1"/>
    <property type="match status" value="1"/>
</dbReference>
<keyword evidence="5" id="KW-0411">Iron-sulfur</keyword>
<dbReference type="InterPro" id="IPR044137">
    <property type="entry name" value="AcnA_IRP_Swivel"/>
</dbReference>
<dbReference type="KEGG" id="mear:Mpt1_c02920"/>
<dbReference type="Gene3D" id="6.10.190.10">
    <property type="match status" value="1"/>
</dbReference>
<gene>
    <name evidence="9" type="ORF">Mpt1_c02920</name>
</gene>
<dbReference type="GO" id="GO:0003994">
    <property type="term" value="F:aconitate hydratase activity"/>
    <property type="evidence" value="ECO:0007669"/>
    <property type="project" value="UniProtKB-EC"/>
</dbReference>
<evidence type="ECO:0000313" key="10">
    <source>
        <dbReference type="Proteomes" id="UP000030787"/>
    </source>
</evidence>
<dbReference type="EMBL" id="CP010070">
    <property type="protein sequence ID" value="AIZ56192.1"/>
    <property type="molecule type" value="Genomic_DNA"/>
</dbReference>
<evidence type="ECO:0000313" key="9">
    <source>
        <dbReference type="EMBL" id="AIZ56192.1"/>
    </source>
</evidence>
<evidence type="ECO:0000256" key="3">
    <source>
        <dbReference type="ARBA" id="ARBA00022723"/>
    </source>
</evidence>
<dbReference type="STRING" id="1577791.Mpt1_c02920"/>
<dbReference type="InterPro" id="IPR001030">
    <property type="entry name" value="Acoase/IPM_deHydtase_lsu_aba"/>
</dbReference>
<sequence length="878" mass="97218">MTDIGSCTKKLRTEQGEVTIYSLKELEKKGVIKELGKMPYSIRVIVESMLRNRDGEVITDEDVKAIASWDPKSNVEHDIPWMPARVLLQDLTGGAAVTDLASMREAVSVMGKDPESINPLVPVDLVIDHSIQTDFAGCADAQDKNEELEFRRNSERYALFKWAQKAFRNFRAVPPGNGICHQVNLEYLSPLVHVKEEKGILTAYPDSCFGTDSHTTQINGLGVVGWGVGGIEAEAVMVGQPSYMDIPQVIGFRLTGKLSPGVNATDLVLTVVQMLRKKNVVGKFVEFFGPGYQNLCLADRSTIANMAPEYGATMGYCPIDEKTIEYMKLTGRDPKHIDAVEKYAKEQGLWYNVEPEYTDTLELDLSTVRPCLAGYKRPQDRIDLGNMKKEFSEALKAFKIEKQRMPSGDKMGDGSLVIASITSCTNTANPSVMIAAGLVAKKANELGLRPKEFVKTSLAPGSKVVTEYLERSGLQEHLDALGFQNCGYGCMTCIGNSGPLSDEVSKEIISKDLVTAAIASSNRNFEGRIHPLVKANYLASPPLVVAFAIAGRVDIDLEKEPLAEIKGKKVYLKDIWPADEEIQRINDKYVTTKAFTSQYKDIFKGSKRWDRIESKDSPLFKWKEDSTYIRNPPFFDELFDDPEIKSIKGARCLAMLGDSITTDHISPAGSFDAGSDAGRYLISLGVEEEDFNSYGSRRANHEVMVRGTFANIRLKNQLTPGVEGSSSRYFPEKKDDTIFEVSRLYYDDMTPLIVLAGKEYGTGSSRDWAAKGPNLLGIRAVIAESFERIHRSNLVGMGIVPLQYLEGQNAGTLKLNGSEIFDIDLEDLEPKGTVRVTAYRDGKKLVFDTICRVDVPIEAEYIANGGILQYVLRNMISS</sequence>
<keyword evidence="4" id="KW-0408">Iron</keyword>
<proteinExistence type="inferred from homology"/>
<dbReference type="InterPro" id="IPR018136">
    <property type="entry name" value="Aconitase_4Fe-4S_BS"/>
</dbReference>
<keyword evidence="6 9" id="KW-0456">Lyase</keyword>
<keyword evidence="10" id="KW-1185">Reference proteome</keyword>
<dbReference type="Gene3D" id="3.30.499.10">
    <property type="entry name" value="Aconitase, domain 3"/>
    <property type="match status" value="2"/>
</dbReference>
<dbReference type="SUPFAM" id="SSF52016">
    <property type="entry name" value="LeuD/IlvD-like"/>
    <property type="match status" value="1"/>
</dbReference>
<comment type="cofactor">
    <cofactor evidence="1">
        <name>[4Fe-4S] cluster</name>
        <dbReference type="ChEBI" id="CHEBI:49883"/>
    </cofactor>
</comment>
<evidence type="ECO:0000256" key="6">
    <source>
        <dbReference type="ARBA" id="ARBA00023239"/>
    </source>
</evidence>
<evidence type="ECO:0000256" key="5">
    <source>
        <dbReference type="ARBA" id="ARBA00023014"/>
    </source>
</evidence>
<evidence type="ECO:0000256" key="2">
    <source>
        <dbReference type="ARBA" id="ARBA00007185"/>
    </source>
</evidence>
<dbReference type="EC" id="4.2.1.3" evidence="9"/>
<dbReference type="GO" id="GO:0046872">
    <property type="term" value="F:metal ion binding"/>
    <property type="evidence" value="ECO:0007669"/>
    <property type="project" value="UniProtKB-KW"/>
</dbReference>
<dbReference type="HOGENOM" id="CLU_013476_2_1_2"/>
<dbReference type="InterPro" id="IPR000573">
    <property type="entry name" value="AconitaseA/IPMdHydase_ssu_swvl"/>
</dbReference>
<dbReference type="Pfam" id="PF00694">
    <property type="entry name" value="Aconitase_C"/>
    <property type="match status" value="1"/>
</dbReference>
<dbReference type="CDD" id="cd01586">
    <property type="entry name" value="AcnA_IRP"/>
    <property type="match status" value="1"/>
</dbReference>